<keyword evidence="14" id="KW-1185">Reference proteome</keyword>
<evidence type="ECO:0000313" key="14">
    <source>
        <dbReference type="Proteomes" id="UP000184612"/>
    </source>
</evidence>
<dbReference type="GO" id="GO:0015087">
    <property type="term" value="F:cobalt ion transmembrane transporter activity"/>
    <property type="evidence" value="ECO:0007669"/>
    <property type="project" value="TreeGrafter"/>
</dbReference>
<dbReference type="AlphaFoldDB" id="A0A1M7Y9X2"/>
<feature type="transmembrane region" description="Helical" evidence="12">
    <location>
        <begin position="253"/>
        <end position="273"/>
    </location>
</feature>
<keyword evidence="5 12" id="KW-0812">Transmembrane</keyword>
<comment type="similarity">
    <text evidence="2">Belongs to the CorA metal ion transporter (MIT) (TC 1.A.35) family.</text>
</comment>
<dbReference type="InterPro" id="IPR045861">
    <property type="entry name" value="CorA_cytoplasmic_dom"/>
</dbReference>
<evidence type="ECO:0000256" key="7">
    <source>
        <dbReference type="ARBA" id="ARBA00022989"/>
    </source>
</evidence>
<accession>A0A1M7Y9X2</accession>
<dbReference type="GO" id="GO:0015095">
    <property type="term" value="F:magnesium ion transmembrane transporter activity"/>
    <property type="evidence" value="ECO:0007669"/>
    <property type="project" value="TreeGrafter"/>
</dbReference>
<evidence type="ECO:0000256" key="1">
    <source>
        <dbReference type="ARBA" id="ARBA00004651"/>
    </source>
</evidence>
<feature type="transmembrane region" description="Helical" evidence="12">
    <location>
        <begin position="285"/>
        <end position="305"/>
    </location>
</feature>
<reference evidence="13 14" key="1">
    <citation type="submission" date="2016-12" db="EMBL/GenBank/DDBJ databases">
        <authorList>
            <person name="Song W.-J."/>
            <person name="Kurnit D.M."/>
        </authorList>
    </citation>
    <scope>NUCLEOTIDE SEQUENCE [LARGE SCALE GENOMIC DNA]</scope>
    <source>
        <strain evidence="13 14">DSM 12503</strain>
    </source>
</reference>
<dbReference type="PANTHER" id="PTHR46494">
    <property type="entry name" value="CORA FAMILY METAL ION TRANSPORTER (EUROFUNG)"/>
    <property type="match status" value="1"/>
</dbReference>
<protein>
    <submittedName>
        <fullName evidence="13">Magnesium transporter</fullName>
    </submittedName>
</protein>
<keyword evidence="9 12" id="KW-0472">Membrane</keyword>
<keyword evidence="8" id="KW-0406">Ion transport</keyword>
<dbReference type="Proteomes" id="UP000184612">
    <property type="component" value="Unassembled WGS sequence"/>
</dbReference>
<evidence type="ECO:0000313" key="13">
    <source>
        <dbReference type="EMBL" id="SHO49432.1"/>
    </source>
</evidence>
<evidence type="ECO:0000256" key="3">
    <source>
        <dbReference type="ARBA" id="ARBA00022448"/>
    </source>
</evidence>
<dbReference type="GO" id="GO:0050897">
    <property type="term" value="F:cobalt ion binding"/>
    <property type="evidence" value="ECO:0007669"/>
    <property type="project" value="TreeGrafter"/>
</dbReference>
<evidence type="ECO:0000256" key="10">
    <source>
        <dbReference type="ARBA" id="ARBA00034269"/>
    </source>
</evidence>
<comment type="subcellular location">
    <subcellularLocation>
        <location evidence="1">Cell membrane</location>
        <topology evidence="1">Multi-pass membrane protein</topology>
    </subcellularLocation>
</comment>
<dbReference type="GO" id="GO:0000287">
    <property type="term" value="F:magnesium ion binding"/>
    <property type="evidence" value="ECO:0007669"/>
    <property type="project" value="TreeGrafter"/>
</dbReference>
<sequence>MFYQLKDRLCPITIKEYDPSILTLGIISLKELTECYTVFGFSQTTVMECQDITRKLHGIMGIYDDYHFGIITAIDTKYFIHLEDRIGIYTKENLFLIVIIKDQDNSIHMDLFESLDQINFTKISLERLIYGFLERLLLNNYTLLEEIEDSISEFEDSIDDNRLSKDFYHEITKVRKRLLLLDNYYEQLILIGEELRDNSIGIFEEGRLRYFKLFTDRVIRLSNNVKKLDDYSIHVRDAYHARMDYNLNNIMKLFTVITTIFLPLTLIVGWYGMNFNNMPELSWQFGYPFVIILSIVVVIVNILYFKRKKFL</sequence>
<dbReference type="PANTHER" id="PTHR46494:SF1">
    <property type="entry name" value="CORA FAMILY METAL ION TRANSPORTER (EUROFUNG)"/>
    <property type="match status" value="1"/>
</dbReference>
<evidence type="ECO:0000256" key="8">
    <source>
        <dbReference type="ARBA" id="ARBA00023065"/>
    </source>
</evidence>
<keyword evidence="3" id="KW-0813">Transport</keyword>
<dbReference type="Pfam" id="PF01544">
    <property type="entry name" value="CorA"/>
    <property type="match status" value="1"/>
</dbReference>
<keyword evidence="4" id="KW-1003">Cell membrane</keyword>
<dbReference type="InterPro" id="IPR045863">
    <property type="entry name" value="CorA_TM1_TM2"/>
</dbReference>
<evidence type="ECO:0000256" key="5">
    <source>
        <dbReference type="ARBA" id="ARBA00022692"/>
    </source>
</evidence>
<gene>
    <name evidence="13" type="ORF">SAMN02745217_02307</name>
</gene>
<evidence type="ECO:0000256" key="2">
    <source>
        <dbReference type="ARBA" id="ARBA00009765"/>
    </source>
</evidence>
<dbReference type="EMBL" id="FRFD01000006">
    <property type="protein sequence ID" value="SHO49432.1"/>
    <property type="molecule type" value="Genomic_DNA"/>
</dbReference>
<dbReference type="InterPro" id="IPR002523">
    <property type="entry name" value="MgTranspt_CorA/ZnTranspt_ZntB"/>
</dbReference>
<dbReference type="STRING" id="1121345.SAMN02745217_02307"/>
<keyword evidence="7 12" id="KW-1133">Transmembrane helix</keyword>
<dbReference type="GO" id="GO:0005886">
    <property type="term" value="C:plasma membrane"/>
    <property type="evidence" value="ECO:0007669"/>
    <property type="project" value="UniProtKB-SubCell"/>
</dbReference>
<dbReference type="SUPFAM" id="SSF144083">
    <property type="entry name" value="Magnesium transport protein CorA, transmembrane region"/>
    <property type="match status" value="1"/>
</dbReference>
<evidence type="ECO:0000256" key="4">
    <source>
        <dbReference type="ARBA" id="ARBA00022475"/>
    </source>
</evidence>
<comment type="function">
    <text evidence="11">Mediates influx of magnesium ions. Alternates between open and closed states. Activated by low cytoplasmic Mg(2+) levels. Inactive when cytoplasmic Mg(2+) levels are high.</text>
</comment>
<name>A0A1M7Y9X2_9FIRM</name>
<dbReference type="SUPFAM" id="SSF143865">
    <property type="entry name" value="CorA soluble domain-like"/>
    <property type="match status" value="1"/>
</dbReference>
<dbReference type="Gene3D" id="1.20.58.340">
    <property type="entry name" value="Magnesium transport protein CorA, transmembrane region"/>
    <property type="match status" value="2"/>
</dbReference>
<proteinExistence type="inferred from homology"/>
<comment type="catalytic activity">
    <reaction evidence="10">
        <text>Mg(2+)(in) = Mg(2+)(out)</text>
        <dbReference type="Rhea" id="RHEA:29827"/>
        <dbReference type="ChEBI" id="CHEBI:18420"/>
    </reaction>
</comment>
<evidence type="ECO:0000256" key="9">
    <source>
        <dbReference type="ARBA" id="ARBA00023136"/>
    </source>
</evidence>
<evidence type="ECO:0000256" key="12">
    <source>
        <dbReference type="SAM" id="Phobius"/>
    </source>
</evidence>
<dbReference type="CDD" id="cd12826">
    <property type="entry name" value="EcCorA_ZntB-like_u1"/>
    <property type="match status" value="1"/>
</dbReference>
<evidence type="ECO:0000256" key="6">
    <source>
        <dbReference type="ARBA" id="ARBA00022842"/>
    </source>
</evidence>
<evidence type="ECO:0000256" key="11">
    <source>
        <dbReference type="ARBA" id="ARBA00045497"/>
    </source>
</evidence>
<organism evidence="13 14">
    <name type="scientific">Anaerocolumna xylanovorans DSM 12503</name>
    <dbReference type="NCBI Taxonomy" id="1121345"/>
    <lineage>
        <taxon>Bacteria</taxon>
        <taxon>Bacillati</taxon>
        <taxon>Bacillota</taxon>
        <taxon>Clostridia</taxon>
        <taxon>Lachnospirales</taxon>
        <taxon>Lachnospiraceae</taxon>
        <taxon>Anaerocolumna</taxon>
    </lineage>
</organism>
<dbReference type="FunFam" id="1.20.58.340:FF:000004">
    <property type="entry name" value="Magnesium transport protein CorA"/>
    <property type="match status" value="1"/>
</dbReference>
<keyword evidence="6" id="KW-0460">Magnesium</keyword>